<dbReference type="Proteomes" id="UP000886289">
    <property type="component" value="Unassembled WGS sequence"/>
</dbReference>
<organism evidence="2">
    <name type="scientific">Desulfofervidus auxilii</name>
    <dbReference type="NCBI Taxonomy" id="1621989"/>
    <lineage>
        <taxon>Bacteria</taxon>
        <taxon>Pseudomonadati</taxon>
        <taxon>Thermodesulfobacteriota</taxon>
        <taxon>Candidatus Desulfofervidia</taxon>
        <taxon>Candidatus Desulfofervidales</taxon>
        <taxon>Candidatus Desulfofervidaceae</taxon>
        <taxon>Candidatus Desulfofervidus</taxon>
    </lineage>
</organism>
<sequence>MTFKSVKEKLERLYAILSPEDKVLIIIFPDPDAIASAWALKRLLWRRVQTVTIAYIRETKRLDNLAMLKLLKINICSFSDIELSSFTKLAIVDSQPSHFSELKDIFFHIIIDHHPLNGEIEGNFIDIVPECGATATLLTEYLRRARIKPSSALATALFYGIKTDTQNFAFRGTERDIKAFRYLFNYINHTIIRKIEGSEISLNNIPYFKKAFNVMQVNLAQHQIFIYLGKITESDICVILADFFLKIAEISWSIVAGRYKNRLIIIFRSDGYRKHAGRLAERAFGHLGQAGGHKEMARAEIPLNRLKDILGSFTDKDIKQFILKQIIKMGS</sequence>
<protein>
    <recommendedName>
        <fullName evidence="1">DDH domain-containing protein</fullName>
    </recommendedName>
</protein>
<reference evidence="2" key="1">
    <citation type="journal article" date="2020" name="mSystems">
        <title>Genome- and Community-Level Interaction Insights into Carbon Utilization and Element Cycling Functions of Hydrothermarchaeota in Hydrothermal Sediment.</title>
        <authorList>
            <person name="Zhou Z."/>
            <person name="Liu Y."/>
            <person name="Xu W."/>
            <person name="Pan J."/>
            <person name="Luo Z.H."/>
            <person name="Li M."/>
        </authorList>
    </citation>
    <scope>NUCLEOTIDE SEQUENCE [LARGE SCALE GENOMIC DNA]</scope>
    <source>
        <strain evidence="2">HyVt-233</strain>
    </source>
</reference>
<dbReference type="SUPFAM" id="SSF64182">
    <property type="entry name" value="DHH phosphoesterases"/>
    <property type="match status" value="1"/>
</dbReference>
<name>A0A7C0Y6N1_DESA2</name>
<dbReference type="EMBL" id="DRBS01000334">
    <property type="protein sequence ID" value="HDD44989.1"/>
    <property type="molecule type" value="Genomic_DNA"/>
</dbReference>
<evidence type="ECO:0000259" key="1">
    <source>
        <dbReference type="Pfam" id="PF01368"/>
    </source>
</evidence>
<dbReference type="PANTHER" id="PTHR47618">
    <property type="entry name" value="BIFUNCTIONAL OLIGORIBONUCLEASE AND PAP PHOSPHATASE NRNA"/>
    <property type="match status" value="1"/>
</dbReference>
<dbReference type="Gene3D" id="3.90.1640.10">
    <property type="entry name" value="inorganic pyrophosphatase (n-terminal core)"/>
    <property type="match status" value="1"/>
</dbReference>
<evidence type="ECO:0000313" key="2">
    <source>
        <dbReference type="EMBL" id="HDD44989.1"/>
    </source>
</evidence>
<accession>A0A7C0Y6N1</accession>
<dbReference type="InterPro" id="IPR001667">
    <property type="entry name" value="DDH_dom"/>
</dbReference>
<dbReference type="AlphaFoldDB" id="A0A7C0Y6N1"/>
<dbReference type="InterPro" id="IPR051319">
    <property type="entry name" value="Oligoribo/pAp-PDE_c-di-AMP_PDE"/>
</dbReference>
<comment type="caution">
    <text evidence="2">The sequence shown here is derived from an EMBL/GenBank/DDBJ whole genome shotgun (WGS) entry which is preliminary data.</text>
</comment>
<gene>
    <name evidence="2" type="ORF">ENG63_09060</name>
</gene>
<proteinExistence type="predicted"/>
<dbReference type="PANTHER" id="PTHR47618:SF1">
    <property type="entry name" value="BIFUNCTIONAL OLIGORIBONUCLEASE AND PAP PHOSPHATASE NRNA"/>
    <property type="match status" value="1"/>
</dbReference>
<dbReference type="Pfam" id="PF01368">
    <property type="entry name" value="DHH"/>
    <property type="match status" value="1"/>
</dbReference>
<dbReference type="InterPro" id="IPR038763">
    <property type="entry name" value="DHH_sf"/>
</dbReference>
<feature type="domain" description="DDH" evidence="1">
    <location>
        <begin position="29"/>
        <end position="161"/>
    </location>
</feature>